<proteinExistence type="predicted"/>
<name>A0AAV7PKI4_PLEWA</name>
<gene>
    <name evidence="2" type="ORF">NDU88_005489</name>
</gene>
<keyword evidence="3" id="KW-1185">Reference proteome</keyword>
<organism evidence="2 3">
    <name type="scientific">Pleurodeles waltl</name>
    <name type="common">Iberian ribbed newt</name>
    <dbReference type="NCBI Taxonomy" id="8319"/>
    <lineage>
        <taxon>Eukaryota</taxon>
        <taxon>Metazoa</taxon>
        <taxon>Chordata</taxon>
        <taxon>Craniata</taxon>
        <taxon>Vertebrata</taxon>
        <taxon>Euteleostomi</taxon>
        <taxon>Amphibia</taxon>
        <taxon>Batrachia</taxon>
        <taxon>Caudata</taxon>
        <taxon>Salamandroidea</taxon>
        <taxon>Salamandridae</taxon>
        <taxon>Pleurodelinae</taxon>
        <taxon>Pleurodeles</taxon>
    </lineage>
</organism>
<reference evidence="2" key="1">
    <citation type="journal article" date="2022" name="bioRxiv">
        <title>Sequencing and chromosome-scale assembly of the giantPleurodeles waltlgenome.</title>
        <authorList>
            <person name="Brown T."/>
            <person name="Elewa A."/>
            <person name="Iarovenko S."/>
            <person name="Subramanian E."/>
            <person name="Araus A.J."/>
            <person name="Petzold A."/>
            <person name="Susuki M."/>
            <person name="Suzuki K.-i.T."/>
            <person name="Hayashi T."/>
            <person name="Toyoda A."/>
            <person name="Oliveira C."/>
            <person name="Osipova E."/>
            <person name="Leigh N.D."/>
            <person name="Simon A."/>
            <person name="Yun M.H."/>
        </authorList>
    </citation>
    <scope>NUCLEOTIDE SEQUENCE</scope>
    <source>
        <strain evidence="2">20211129_DDA</strain>
        <tissue evidence="2">Liver</tissue>
    </source>
</reference>
<feature type="region of interest" description="Disordered" evidence="1">
    <location>
        <begin position="1"/>
        <end position="168"/>
    </location>
</feature>
<evidence type="ECO:0000313" key="2">
    <source>
        <dbReference type="EMBL" id="KAJ1127083.1"/>
    </source>
</evidence>
<accession>A0AAV7PKI4</accession>
<protein>
    <submittedName>
        <fullName evidence="2">Uncharacterized protein</fullName>
    </submittedName>
</protein>
<evidence type="ECO:0000256" key="1">
    <source>
        <dbReference type="SAM" id="MobiDB-lite"/>
    </source>
</evidence>
<dbReference type="AlphaFoldDB" id="A0AAV7PKI4"/>
<feature type="compositionally biased region" description="Basic and acidic residues" evidence="1">
    <location>
        <begin position="157"/>
        <end position="168"/>
    </location>
</feature>
<evidence type="ECO:0000313" key="3">
    <source>
        <dbReference type="Proteomes" id="UP001066276"/>
    </source>
</evidence>
<comment type="caution">
    <text evidence="2">The sequence shown here is derived from an EMBL/GenBank/DDBJ whole genome shotgun (WGS) entry which is preliminary data.</text>
</comment>
<dbReference type="Proteomes" id="UP001066276">
    <property type="component" value="Chromosome 7"/>
</dbReference>
<feature type="compositionally biased region" description="Basic and acidic residues" evidence="1">
    <location>
        <begin position="127"/>
        <end position="142"/>
    </location>
</feature>
<feature type="compositionally biased region" description="Basic and acidic residues" evidence="1">
    <location>
        <begin position="70"/>
        <end position="93"/>
    </location>
</feature>
<sequence length="168" mass="18011">MSPTSPRCPVLGGTEQINAGLPCEKSDPSYPGGIGAQKTYDKEVLRTETPPFPLPGGDGWSQPLCTVPRIQREHQGGVRKGDTETEGRTLDKAEDGEENGDCDGGVPDAGRRGTYGEDGGSSNWKTEQSKGTESKLRPRSEKSVASPGVWHIPTGHGRREERGLRTVL</sequence>
<dbReference type="EMBL" id="JANPWB010000011">
    <property type="protein sequence ID" value="KAJ1127083.1"/>
    <property type="molecule type" value="Genomic_DNA"/>
</dbReference>